<comment type="subcellular location">
    <subcellularLocation>
        <location evidence="1">Nucleus</location>
    </subcellularLocation>
</comment>
<dbReference type="SUPFAM" id="SSF52540">
    <property type="entry name" value="P-loop containing nucleoside triphosphate hydrolases"/>
    <property type="match status" value="1"/>
</dbReference>
<dbReference type="InterPro" id="IPR033762">
    <property type="entry name" value="MCM_OB"/>
</dbReference>
<dbReference type="SMART" id="SM00382">
    <property type="entry name" value="AAA"/>
    <property type="match status" value="1"/>
</dbReference>
<dbReference type="GO" id="GO:0017116">
    <property type="term" value="F:single-stranded DNA helicase activity"/>
    <property type="evidence" value="ECO:0007669"/>
    <property type="project" value="TreeGrafter"/>
</dbReference>
<dbReference type="Gene3D" id="3.40.50.300">
    <property type="entry name" value="P-loop containing nucleotide triphosphate hydrolases"/>
    <property type="match status" value="1"/>
</dbReference>
<dbReference type="Pfam" id="PF17207">
    <property type="entry name" value="MCM_OB"/>
    <property type="match status" value="1"/>
</dbReference>
<dbReference type="InterPro" id="IPR001208">
    <property type="entry name" value="MCM_dom"/>
</dbReference>
<dbReference type="InterPro" id="IPR012340">
    <property type="entry name" value="NA-bd_OB-fold"/>
</dbReference>
<evidence type="ECO:0000256" key="11">
    <source>
        <dbReference type="ARBA" id="ARBA00041085"/>
    </source>
</evidence>
<dbReference type="PRINTS" id="PR01657">
    <property type="entry name" value="MCMFAMILY"/>
</dbReference>
<keyword evidence="10" id="KW-0539">Nucleus</keyword>
<dbReference type="InterPro" id="IPR027417">
    <property type="entry name" value="P-loop_NTPase"/>
</dbReference>
<feature type="domain" description="MCM C-terminal AAA(+) ATPase" evidence="15">
    <location>
        <begin position="306"/>
        <end position="509"/>
    </location>
</feature>
<dbReference type="Gene3D" id="2.40.50.140">
    <property type="entry name" value="Nucleic acid-binding proteins"/>
    <property type="match status" value="1"/>
</dbReference>
<dbReference type="Proteomes" id="UP000005408">
    <property type="component" value="Unassembled WGS sequence"/>
</dbReference>
<dbReference type="PANTHER" id="PTHR11630">
    <property type="entry name" value="DNA REPLICATION LICENSING FACTOR MCM FAMILY MEMBER"/>
    <property type="match status" value="1"/>
</dbReference>
<evidence type="ECO:0000256" key="1">
    <source>
        <dbReference type="ARBA" id="ARBA00004123"/>
    </source>
</evidence>
<keyword evidence="6" id="KW-0378">Hydrolase</keyword>
<dbReference type="GO" id="GO:0042555">
    <property type="term" value="C:MCM complex"/>
    <property type="evidence" value="ECO:0007669"/>
    <property type="project" value="TreeGrafter"/>
</dbReference>
<dbReference type="Pfam" id="PF00493">
    <property type="entry name" value="MCM"/>
    <property type="match status" value="1"/>
</dbReference>
<keyword evidence="9" id="KW-0234">DNA repair</keyword>
<evidence type="ECO:0000313" key="17">
    <source>
        <dbReference type="Proteomes" id="UP000005408"/>
    </source>
</evidence>
<dbReference type="GO" id="GO:0003697">
    <property type="term" value="F:single-stranded DNA binding"/>
    <property type="evidence" value="ECO:0007669"/>
    <property type="project" value="TreeGrafter"/>
</dbReference>
<dbReference type="GO" id="GO:0005634">
    <property type="term" value="C:nucleus"/>
    <property type="evidence" value="ECO:0007669"/>
    <property type="project" value="UniProtKB-SubCell"/>
</dbReference>
<sequence length="576" mass="63624">MEVEDSSGDQCKELKDALLAFSLEHYKDDLVDILLHEDQNDHFSISVNALTLFENNMMVCDVLLSSPEKTLNFFDLALMEAQSVIMETHQQKEDMGVKKNIHARVMSLPVCPELHRTSVPRAGDVGSFLAITGTVIRTTVMKMLEHERDFLCTKCRNVCSVQADLEQFFNLAKPSKCSNETCNSTNFTPLCDTGGQPQKCRNYQEIKIQEQVQRLAVGTIPRSMWVVVLDDIVDKCKAGDDVIICGTVRRRWRPSAVDSRCDIEMVLEANHILVTNEQRNSVLVTQELKSEIMKFWEDNRNDPLSARNRILASLCPQVYGLYVVKLAVALVLAGGVQRVDESGTRVRGEIHMLMVGDPGTGKSQFLKYAAKITPRSVLTTGIGSTSAGLTVTAVKDGGEWQLEAGALVLADGGLCCIDEFSSIREHDKASIHEAMEQQTISVAKAGMVCKLDTRTTILAATNPKGQYDPNQSLSVNIALASPLLSRFDLVLVMLDSQNEEWDRVVSSFILENKDPLGDVDPKAVWSMEKMQAYLSLIKTINPELTADAIRVLEHDSTFTSPCSADVPRPGDCGGCC</sequence>
<evidence type="ECO:0000256" key="3">
    <source>
        <dbReference type="ARBA" id="ARBA00012551"/>
    </source>
</evidence>
<dbReference type="GO" id="GO:0016787">
    <property type="term" value="F:hydrolase activity"/>
    <property type="evidence" value="ECO:0007669"/>
    <property type="project" value="UniProtKB-KW"/>
</dbReference>
<dbReference type="InterPro" id="IPR058768">
    <property type="entry name" value="MCM9_N"/>
</dbReference>
<dbReference type="SUPFAM" id="SSF50249">
    <property type="entry name" value="Nucleic acid-binding proteins"/>
    <property type="match status" value="1"/>
</dbReference>
<evidence type="ECO:0000256" key="2">
    <source>
        <dbReference type="ARBA" id="ARBA00008010"/>
    </source>
</evidence>
<dbReference type="EnsemblMetazoa" id="G6144.3">
    <property type="protein sequence ID" value="G6144.3:cds"/>
    <property type="gene ID" value="G6144"/>
</dbReference>
<keyword evidence="4 14" id="KW-0547">Nucleotide-binding</keyword>
<evidence type="ECO:0000256" key="10">
    <source>
        <dbReference type="ARBA" id="ARBA00023242"/>
    </source>
</evidence>
<evidence type="ECO:0000313" key="16">
    <source>
        <dbReference type="EnsemblMetazoa" id="G6144.3:cds"/>
    </source>
</evidence>
<evidence type="ECO:0000256" key="5">
    <source>
        <dbReference type="ARBA" id="ARBA00022763"/>
    </source>
</evidence>
<evidence type="ECO:0000256" key="12">
    <source>
        <dbReference type="ARBA" id="ARBA00042301"/>
    </source>
</evidence>
<keyword evidence="14" id="KW-0238">DNA-binding</keyword>
<dbReference type="SMART" id="SM00350">
    <property type="entry name" value="MCM"/>
    <property type="match status" value="1"/>
</dbReference>
<comment type="similarity">
    <text evidence="2 14">Belongs to the MCM family.</text>
</comment>
<comment type="catalytic activity">
    <reaction evidence="13">
        <text>ATP + H2O = ADP + phosphate + H(+)</text>
        <dbReference type="Rhea" id="RHEA:13065"/>
        <dbReference type="ChEBI" id="CHEBI:15377"/>
        <dbReference type="ChEBI" id="CHEBI:15378"/>
        <dbReference type="ChEBI" id="CHEBI:30616"/>
        <dbReference type="ChEBI" id="CHEBI:43474"/>
        <dbReference type="ChEBI" id="CHEBI:456216"/>
        <dbReference type="EC" id="3.6.4.12"/>
    </reaction>
</comment>
<evidence type="ECO:0000256" key="8">
    <source>
        <dbReference type="ARBA" id="ARBA00022840"/>
    </source>
</evidence>
<dbReference type="PROSITE" id="PS50051">
    <property type="entry name" value="MCM_2"/>
    <property type="match status" value="1"/>
</dbReference>
<keyword evidence="5" id="KW-0227">DNA damage</keyword>
<evidence type="ECO:0000256" key="9">
    <source>
        <dbReference type="ARBA" id="ARBA00023204"/>
    </source>
</evidence>
<dbReference type="GO" id="GO:0000724">
    <property type="term" value="P:double-strand break repair via homologous recombination"/>
    <property type="evidence" value="ECO:0007669"/>
    <property type="project" value="TreeGrafter"/>
</dbReference>
<keyword evidence="8 14" id="KW-0067">ATP-binding</keyword>
<reference evidence="16" key="1">
    <citation type="submission" date="2022-08" db="UniProtKB">
        <authorList>
            <consortium name="EnsemblMetazoa"/>
        </authorList>
    </citation>
    <scope>IDENTIFICATION</scope>
    <source>
        <strain evidence="16">05x7-T-G4-1.051#20</strain>
    </source>
</reference>
<dbReference type="AlphaFoldDB" id="A0A8W8NBA1"/>
<evidence type="ECO:0000256" key="7">
    <source>
        <dbReference type="ARBA" id="ARBA00022806"/>
    </source>
</evidence>
<proteinExistence type="inferred from homology"/>
<accession>A0A8W8NBA1</accession>
<evidence type="ECO:0000256" key="6">
    <source>
        <dbReference type="ARBA" id="ARBA00022801"/>
    </source>
</evidence>
<keyword evidence="17" id="KW-1185">Reference proteome</keyword>
<protein>
    <recommendedName>
        <fullName evidence="11">DNA helicase MCM9</fullName>
        <ecNumber evidence="3">3.6.4.12</ecNumber>
    </recommendedName>
    <alternativeName>
        <fullName evidence="12">Minichromosome maintenance 9</fullName>
    </alternativeName>
</protein>
<name>A0A8W8NBA1_MAGGI</name>
<evidence type="ECO:0000259" key="15">
    <source>
        <dbReference type="PROSITE" id="PS50051"/>
    </source>
</evidence>
<dbReference type="InterPro" id="IPR031327">
    <property type="entry name" value="MCM"/>
</dbReference>
<organism evidence="16 17">
    <name type="scientific">Magallana gigas</name>
    <name type="common">Pacific oyster</name>
    <name type="synonym">Crassostrea gigas</name>
    <dbReference type="NCBI Taxonomy" id="29159"/>
    <lineage>
        <taxon>Eukaryota</taxon>
        <taxon>Metazoa</taxon>
        <taxon>Spiralia</taxon>
        <taxon>Lophotrochozoa</taxon>
        <taxon>Mollusca</taxon>
        <taxon>Bivalvia</taxon>
        <taxon>Autobranchia</taxon>
        <taxon>Pteriomorphia</taxon>
        <taxon>Ostreida</taxon>
        <taxon>Ostreoidea</taxon>
        <taxon>Ostreidae</taxon>
        <taxon>Magallana</taxon>
    </lineage>
</organism>
<dbReference type="PANTHER" id="PTHR11630:SF48">
    <property type="entry name" value="DNA HELICASE MCM9"/>
    <property type="match status" value="1"/>
</dbReference>
<dbReference type="GO" id="GO:0005524">
    <property type="term" value="F:ATP binding"/>
    <property type="evidence" value="ECO:0007669"/>
    <property type="project" value="UniProtKB-KW"/>
</dbReference>
<evidence type="ECO:0000256" key="4">
    <source>
        <dbReference type="ARBA" id="ARBA00022741"/>
    </source>
</evidence>
<keyword evidence="7" id="KW-0347">Helicase</keyword>
<dbReference type="InterPro" id="IPR003593">
    <property type="entry name" value="AAA+_ATPase"/>
</dbReference>
<evidence type="ECO:0000256" key="14">
    <source>
        <dbReference type="RuleBase" id="RU004070"/>
    </source>
</evidence>
<evidence type="ECO:0000256" key="13">
    <source>
        <dbReference type="ARBA" id="ARBA00047995"/>
    </source>
</evidence>
<dbReference type="EC" id="3.6.4.12" evidence="3"/>
<dbReference type="Pfam" id="PF26066">
    <property type="entry name" value="MCM9_N"/>
    <property type="match status" value="1"/>
</dbReference>
<dbReference type="FunFam" id="3.40.50.300:FF:000671">
    <property type="entry name" value="DNA helicase MCM9 isoform X1"/>
    <property type="match status" value="1"/>
</dbReference>